<dbReference type="AlphaFoldDB" id="I1CF39"/>
<reference evidence="1" key="2">
    <citation type="submission" date="2012-04" db="EMBL/GenBank/DDBJ databases">
        <title>Annotation of the Rhizopus oryzae genome.</title>
        <authorList>
            <consortium name="The Broad Institute Genome Sequencing Platform"/>
            <person name="Birren B."/>
            <person name="Lander E."/>
            <person name="Galagan J."/>
            <person name="Nusbaum C."/>
            <person name="Devon K."/>
            <person name="Ma L.-J."/>
            <person name="Jaffe D."/>
            <person name="Butler J."/>
            <person name="Alvarez P."/>
            <person name="Gnerre S."/>
            <person name="Grabherr M."/>
            <person name="Kleber M."/>
            <person name="Mauceli E."/>
            <person name="Brockman W."/>
            <person name="Rounsley S."/>
            <person name="Young S."/>
            <person name="LaButti K."/>
            <person name="Pushparaj V."/>
            <person name="DeCaprio D."/>
            <person name="Crawford M."/>
            <person name="Koehrsen M."/>
            <person name="Engels R."/>
            <person name="Montgomery P."/>
            <person name="Pearson M."/>
            <person name="Howarth C."/>
            <person name="Larson L."/>
            <person name="Luoma S."/>
            <person name="White J."/>
            <person name="O'Leary S."/>
            <person name="Kodira C."/>
            <person name="Zeng Q."/>
            <person name="Yandava C."/>
            <person name="Alvarado L."/>
            <person name="Skory C.D."/>
            <person name="Ibrahim A."/>
            <person name="Lang F."/>
            <person name="Wickes B.L."/>
            <person name="Liu B."/>
        </authorList>
    </citation>
    <scope>NUCLEOTIDE SEQUENCE</scope>
    <source>
        <strain evidence="1">RA 99-880</strain>
    </source>
</reference>
<dbReference type="EMBL" id="GG669555">
    <property type="protein sequence ID" value="EIE92735.1"/>
    <property type="molecule type" value="Genomic_DNA"/>
</dbReference>
<dbReference type="RefSeq" id="XP_067522465.1">
    <property type="nucleotide sequence ID" value="XM_067666364.1"/>
</dbReference>
<dbReference type="GeneID" id="93618745"/>
<dbReference type="VEuPathDB" id="FungiDB:RO3G_11780"/>
<proteinExistence type="predicted"/>
<dbReference type="InParanoid" id="I1CF39"/>
<name>I1CF39_RHIO9</name>
<dbReference type="VEuPathDB" id="FungiDB:RO3G_17447"/>
<reference evidence="1 3" key="1">
    <citation type="journal article" date="2009" name="PLoS Genet.">
        <title>Genomic analysis of the basal lineage fungus Rhizopus oryzae reveals a whole-genome duplication.</title>
        <authorList>
            <person name="Ma L.-J."/>
            <person name="Ibrahim A.S."/>
            <person name="Skory C."/>
            <person name="Grabherr M.G."/>
            <person name="Burger G."/>
            <person name="Butler M."/>
            <person name="Elias M."/>
            <person name="Idnurm A."/>
            <person name="Lang B.F."/>
            <person name="Sone T."/>
            <person name="Abe A."/>
            <person name="Calvo S.E."/>
            <person name="Corrochano L.M."/>
            <person name="Engels R."/>
            <person name="Fu J."/>
            <person name="Hansberg W."/>
            <person name="Kim J.-M."/>
            <person name="Kodira C.D."/>
            <person name="Koehrsen M.J."/>
            <person name="Liu B."/>
            <person name="Miranda-Saavedra D."/>
            <person name="O'Leary S."/>
            <person name="Ortiz-Castellanos L."/>
            <person name="Poulter R."/>
            <person name="Rodriguez-Romero J."/>
            <person name="Ruiz-Herrera J."/>
            <person name="Shen Y.-Q."/>
            <person name="Zeng Q."/>
            <person name="Galagan J."/>
            <person name="Birren B.W."/>
            <person name="Cuomo C.A."/>
            <person name="Wickes B.L."/>
        </authorList>
    </citation>
    <scope>NUCLEOTIDE SEQUENCE [LARGE SCALE GENOMIC DNA]</scope>
    <source>
        <strain evidence="1">RA 99-880</strain>
        <strain evidence="3">RA 99-880 / ATCC MYA-4621 / FGSC 9543 / NRRL 43880</strain>
    </source>
</reference>
<sequence>MVQTLVVKKLIVIVKADVYILLSEWLDILYCKRSSTLSGALSSVISIYDYENFSFVLLYVCHRLSFILGIPH</sequence>
<dbReference type="Proteomes" id="UP000009138">
    <property type="component" value="Unassembled WGS sequence"/>
</dbReference>
<protein>
    <submittedName>
        <fullName evidence="1">Uncharacterized protein</fullName>
    </submittedName>
</protein>
<dbReference type="EMBL" id="CH476740">
    <property type="protein sequence ID" value="EIE87069.1"/>
    <property type="molecule type" value="Genomic_DNA"/>
</dbReference>
<gene>
    <name evidence="1" type="ORF">RO3G_11780</name>
    <name evidence="2" type="ORF">RO3G_17447</name>
</gene>
<organism evidence="1 3">
    <name type="scientific">Rhizopus delemar (strain RA 99-880 / ATCC MYA-4621 / FGSC 9543 / NRRL 43880)</name>
    <name type="common">Mucormycosis agent</name>
    <name type="synonym">Rhizopus arrhizus var. delemar</name>
    <dbReference type="NCBI Taxonomy" id="246409"/>
    <lineage>
        <taxon>Eukaryota</taxon>
        <taxon>Fungi</taxon>
        <taxon>Fungi incertae sedis</taxon>
        <taxon>Mucoromycota</taxon>
        <taxon>Mucoromycotina</taxon>
        <taxon>Mucoromycetes</taxon>
        <taxon>Mucorales</taxon>
        <taxon>Mucorineae</taxon>
        <taxon>Rhizopodaceae</taxon>
        <taxon>Rhizopus</taxon>
    </lineage>
</organism>
<evidence type="ECO:0000313" key="1">
    <source>
        <dbReference type="EMBL" id="EIE87069.1"/>
    </source>
</evidence>
<accession>I1CF39</accession>
<evidence type="ECO:0000313" key="3">
    <source>
        <dbReference type="Proteomes" id="UP000009138"/>
    </source>
</evidence>
<evidence type="ECO:0000313" key="2">
    <source>
        <dbReference type="EMBL" id="EIE92735.1"/>
    </source>
</evidence>
<keyword evidence="3" id="KW-1185">Reference proteome</keyword>